<evidence type="ECO:0000256" key="6">
    <source>
        <dbReference type="ARBA" id="ARBA00023295"/>
    </source>
</evidence>
<dbReference type="PANTHER" id="PTHR22600">
    <property type="entry name" value="BETA-HEXOSAMINIDASE"/>
    <property type="match status" value="1"/>
</dbReference>
<evidence type="ECO:0000256" key="3">
    <source>
        <dbReference type="ARBA" id="ARBA00012663"/>
    </source>
</evidence>
<accession>A0ABM1N580</accession>
<dbReference type="Pfam" id="PF14845">
    <property type="entry name" value="Glycohydro_20b2"/>
    <property type="match status" value="1"/>
</dbReference>
<dbReference type="Proteomes" id="UP000695000">
    <property type="component" value="Unplaced"/>
</dbReference>
<dbReference type="InterPro" id="IPR017853">
    <property type="entry name" value="GH"/>
</dbReference>
<feature type="domain" description="Glycoside hydrolase family 20 catalytic" evidence="7">
    <location>
        <begin position="265"/>
        <end position="608"/>
    </location>
</feature>
<feature type="domain" description="Beta-hexosaminidase eukaryotic type N-terminal" evidence="8">
    <location>
        <begin position="117"/>
        <end position="239"/>
    </location>
</feature>
<dbReference type="RefSeq" id="XP_017781980.1">
    <property type="nucleotide sequence ID" value="XM_017926491.1"/>
</dbReference>
<dbReference type="InterPro" id="IPR029019">
    <property type="entry name" value="HEX_eukaryotic_N"/>
</dbReference>
<evidence type="ECO:0000256" key="4">
    <source>
        <dbReference type="ARBA" id="ARBA00022801"/>
    </source>
</evidence>
<dbReference type="InterPro" id="IPR025705">
    <property type="entry name" value="Beta_hexosaminidase_sua/sub"/>
</dbReference>
<dbReference type="Gene3D" id="3.20.20.80">
    <property type="entry name" value="Glycosidases"/>
    <property type="match status" value="1"/>
</dbReference>
<dbReference type="SUPFAM" id="SSF55545">
    <property type="entry name" value="beta-N-acetylhexosaminidase-like domain"/>
    <property type="match status" value="1"/>
</dbReference>
<dbReference type="Gene3D" id="3.30.379.10">
    <property type="entry name" value="Chitobiase/beta-hexosaminidase domain 2-like"/>
    <property type="match status" value="1"/>
</dbReference>
<dbReference type="InterPro" id="IPR029018">
    <property type="entry name" value="Hex-like_dom2"/>
</dbReference>
<dbReference type="InterPro" id="IPR015883">
    <property type="entry name" value="Glyco_hydro_20_cat"/>
</dbReference>
<evidence type="ECO:0000259" key="7">
    <source>
        <dbReference type="Pfam" id="PF00728"/>
    </source>
</evidence>
<dbReference type="Pfam" id="PF00728">
    <property type="entry name" value="Glyco_hydro_20"/>
    <property type="match status" value="1"/>
</dbReference>
<evidence type="ECO:0000256" key="1">
    <source>
        <dbReference type="ARBA" id="ARBA00001231"/>
    </source>
</evidence>
<evidence type="ECO:0000313" key="9">
    <source>
        <dbReference type="Proteomes" id="UP000695000"/>
    </source>
</evidence>
<reference evidence="10" key="1">
    <citation type="submission" date="2025-08" db="UniProtKB">
        <authorList>
            <consortium name="RefSeq"/>
        </authorList>
    </citation>
    <scope>IDENTIFICATION</scope>
    <source>
        <tissue evidence="10">Whole Larva</tissue>
    </source>
</reference>
<keyword evidence="6" id="KW-0326">Glycosidase</keyword>
<name>A0ABM1N580_NICVS</name>
<protein>
    <recommendedName>
        <fullName evidence="3">beta-N-acetylhexosaminidase</fullName>
        <ecNumber evidence="3">3.2.1.52</ecNumber>
    </recommendedName>
</protein>
<dbReference type="PANTHER" id="PTHR22600:SF3">
    <property type="entry name" value="BETA-HEXOSAMINIDASE FDL-RELATED"/>
    <property type="match status" value="1"/>
</dbReference>
<sequence length="656" mass="74975">MLWRNMICSLFMKRVILFLMTRMMSASELRRYLLALFMLGGILLCYLFWNQPSTPGMGASSYTNNNAQKVYIPYLTKSDLRWSWECEGQRCVRKEVGKDDRHTSLATCSMLCGSTQLWPQPTGPVTLGSRSVVFNHQQFQLDTMVSEPARSFIMYSFAAFNSNVVNLVQNVDYTKSKSDIRKFVVKISVFDAKVVRLLLTTDESYKLVVRPNEDNDLVAMITAQNVFGARHALESLSQLIWWAEFENGGMLKTLRGASVQDAPKFPYRGLMVDTARNFMPVDNLKRVLVGMAANKLNVFHWHVSDSQSFPLELPNVPQLAKYGSYRPDLVYTVEQVKELVEFANLRGIRVVIEVDMPAHAGNGWTWGPSEGLGDLAVCVNLQPWSLYCGEPPCGQLNPDNPNVYDVLEKIFKDLLEMTGESEIFHMGGDEVNLECWAQYRNRNNTSSYVDLNEVWGNFTKEALKRLEKANGGKRPKHVVVWSSNLTKRPYSVKYFDKNSIVVQSWGGSEWTETPELVAGGYNVIISHVDAWYLDCGYGRWREHGEAACDPYRTWQTVYRHQPWNSDVYYRKQVLGGEACLWTEQVDEKSLDTRLWPRAAAFAERVWSDPPVDRSSMSINEDVYTRLSTHRDRLISRGLAAEALWPQWCSQNPGMCL</sequence>
<dbReference type="CDD" id="cd06562">
    <property type="entry name" value="GH20_HexA_HexB-like"/>
    <property type="match status" value="1"/>
</dbReference>
<evidence type="ECO:0000256" key="2">
    <source>
        <dbReference type="ARBA" id="ARBA00006285"/>
    </source>
</evidence>
<dbReference type="PRINTS" id="PR00738">
    <property type="entry name" value="GLHYDRLASE20"/>
</dbReference>
<evidence type="ECO:0000259" key="8">
    <source>
        <dbReference type="Pfam" id="PF14845"/>
    </source>
</evidence>
<comment type="similarity">
    <text evidence="2">Belongs to the glycosyl hydrolase 20 family.</text>
</comment>
<dbReference type="SUPFAM" id="SSF51445">
    <property type="entry name" value="(Trans)glycosidases"/>
    <property type="match status" value="1"/>
</dbReference>
<keyword evidence="4" id="KW-0378">Hydrolase</keyword>
<evidence type="ECO:0000256" key="5">
    <source>
        <dbReference type="ARBA" id="ARBA00023180"/>
    </source>
</evidence>
<dbReference type="EC" id="3.2.1.52" evidence="3"/>
<keyword evidence="5" id="KW-0325">Glycoprotein</keyword>
<keyword evidence="9" id="KW-1185">Reference proteome</keyword>
<comment type="catalytic activity">
    <reaction evidence="1">
        <text>Hydrolysis of terminal non-reducing N-acetyl-D-hexosamine residues in N-acetyl-beta-D-hexosaminides.</text>
        <dbReference type="EC" id="3.2.1.52"/>
    </reaction>
</comment>
<proteinExistence type="inferred from homology"/>
<evidence type="ECO:0000313" key="10">
    <source>
        <dbReference type="RefSeq" id="XP_017781980.1"/>
    </source>
</evidence>
<organism evidence="9 10">
    <name type="scientific">Nicrophorus vespilloides</name>
    <name type="common">Boreal carrion beetle</name>
    <dbReference type="NCBI Taxonomy" id="110193"/>
    <lineage>
        <taxon>Eukaryota</taxon>
        <taxon>Metazoa</taxon>
        <taxon>Ecdysozoa</taxon>
        <taxon>Arthropoda</taxon>
        <taxon>Hexapoda</taxon>
        <taxon>Insecta</taxon>
        <taxon>Pterygota</taxon>
        <taxon>Neoptera</taxon>
        <taxon>Endopterygota</taxon>
        <taxon>Coleoptera</taxon>
        <taxon>Polyphaga</taxon>
        <taxon>Staphyliniformia</taxon>
        <taxon>Silphidae</taxon>
        <taxon>Nicrophorinae</taxon>
        <taxon>Nicrophorus</taxon>
    </lineage>
</organism>
<dbReference type="GeneID" id="108566552"/>
<gene>
    <name evidence="10" type="primary">LOC108566552</name>
</gene>